<evidence type="ECO:0000256" key="12">
    <source>
        <dbReference type="ARBA" id="ARBA00047990"/>
    </source>
</evidence>
<dbReference type="GO" id="GO:0008198">
    <property type="term" value="F:ferrous iron binding"/>
    <property type="evidence" value="ECO:0007669"/>
    <property type="project" value="TreeGrafter"/>
</dbReference>
<evidence type="ECO:0000256" key="1">
    <source>
        <dbReference type="ARBA" id="ARBA00004173"/>
    </source>
</evidence>
<dbReference type="GO" id="GO:0004322">
    <property type="term" value="F:ferroxidase activity"/>
    <property type="evidence" value="ECO:0007669"/>
    <property type="project" value="UniProtKB-EC"/>
</dbReference>
<dbReference type="GO" id="GO:0005739">
    <property type="term" value="C:mitochondrion"/>
    <property type="evidence" value="ECO:0007669"/>
    <property type="project" value="UniProtKB-SubCell"/>
</dbReference>
<dbReference type="EMBL" id="KT984543">
    <property type="protein sequence ID" value="ANM86763.1"/>
    <property type="molecule type" value="mRNA"/>
</dbReference>
<evidence type="ECO:0000256" key="2">
    <source>
        <dbReference type="ARBA" id="ARBA00008183"/>
    </source>
</evidence>
<dbReference type="SMART" id="SM01219">
    <property type="entry name" value="Frataxin_Cyay"/>
    <property type="match status" value="1"/>
</dbReference>
<proteinExistence type="evidence at transcript level"/>
<dbReference type="GO" id="GO:0008199">
    <property type="term" value="F:ferric iron binding"/>
    <property type="evidence" value="ECO:0007669"/>
    <property type="project" value="InterPro"/>
</dbReference>
<name>A0A192ZIL1_9EUKA</name>
<organism evidence="13">
    <name type="scientific">Stygiella incarcerata</name>
    <dbReference type="NCBI Taxonomy" id="1712417"/>
    <lineage>
        <taxon>Eukaryota</taxon>
        <taxon>Discoba</taxon>
        <taxon>Jakobida</taxon>
        <taxon>Andalucina</taxon>
        <taxon>Stygiellidae</taxon>
        <taxon>Stygiella</taxon>
    </lineage>
</organism>
<dbReference type="GO" id="GO:0051537">
    <property type="term" value="F:2 iron, 2 sulfur cluster binding"/>
    <property type="evidence" value="ECO:0007669"/>
    <property type="project" value="TreeGrafter"/>
</dbReference>
<keyword evidence="11" id="KW-0496">Mitochondrion</keyword>
<dbReference type="Pfam" id="PF01491">
    <property type="entry name" value="Frataxin_Cyay"/>
    <property type="match status" value="1"/>
</dbReference>
<evidence type="ECO:0000256" key="6">
    <source>
        <dbReference type="ARBA" id="ARBA00022496"/>
    </source>
</evidence>
<comment type="catalytic activity">
    <reaction evidence="12">
        <text>4 Fe(2+) + O2 + 4 H(+) = 4 Fe(3+) + 2 H2O</text>
        <dbReference type="Rhea" id="RHEA:11148"/>
        <dbReference type="ChEBI" id="CHEBI:15377"/>
        <dbReference type="ChEBI" id="CHEBI:15378"/>
        <dbReference type="ChEBI" id="CHEBI:15379"/>
        <dbReference type="ChEBI" id="CHEBI:29033"/>
        <dbReference type="ChEBI" id="CHEBI:29034"/>
        <dbReference type="EC" id="1.16.3.1"/>
    </reaction>
</comment>
<dbReference type="PANTHER" id="PTHR16821">
    <property type="entry name" value="FRATAXIN"/>
    <property type="match status" value="1"/>
</dbReference>
<dbReference type="GO" id="GO:0016226">
    <property type="term" value="P:iron-sulfur cluster assembly"/>
    <property type="evidence" value="ECO:0007669"/>
    <property type="project" value="InterPro"/>
</dbReference>
<dbReference type="GO" id="GO:0034986">
    <property type="term" value="F:iron chaperone activity"/>
    <property type="evidence" value="ECO:0007669"/>
    <property type="project" value="TreeGrafter"/>
</dbReference>
<reference evidence="13" key="1">
    <citation type="journal article" date="2016" name="Mol. Biol. Evol.">
        <title>Novel hydrogenosomes in the microaerophilic jakobid Stygiella incarcerata.</title>
        <authorList>
            <person name="Leger M.M."/>
            <person name="Eme L."/>
            <person name="Hug L.A."/>
            <person name="Roger A.J."/>
        </authorList>
    </citation>
    <scope>NUCLEOTIDE SEQUENCE</scope>
</reference>
<dbReference type="GO" id="GO:0006879">
    <property type="term" value="P:intracellular iron ion homeostasis"/>
    <property type="evidence" value="ECO:0007669"/>
    <property type="project" value="UniProtKB-KW"/>
</dbReference>
<dbReference type="AlphaFoldDB" id="A0A192ZIL1"/>
<comment type="subcellular location">
    <subcellularLocation>
        <location evidence="1">Mitochondrion</location>
    </subcellularLocation>
</comment>
<comment type="similarity">
    <text evidence="2">Belongs to the frataxin family.</text>
</comment>
<evidence type="ECO:0000256" key="8">
    <source>
        <dbReference type="ARBA" id="ARBA00023002"/>
    </source>
</evidence>
<evidence type="ECO:0000256" key="3">
    <source>
        <dbReference type="ARBA" id="ARBA00013107"/>
    </source>
</evidence>
<keyword evidence="5" id="KW-0813">Transport</keyword>
<dbReference type="Gene3D" id="3.30.920.10">
    <property type="entry name" value="Frataxin/CyaY"/>
    <property type="match status" value="1"/>
</dbReference>
<keyword evidence="6" id="KW-0410">Iron transport</keyword>
<dbReference type="NCBIfam" id="TIGR03422">
    <property type="entry name" value="mito_frataxin"/>
    <property type="match status" value="1"/>
</dbReference>
<evidence type="ECO:0000256" key="7">
    <source>
        <dbReference type="ARBA" id="ARBA00022946"/>
    </source>
</evidence>
<keyword evidence="7" id="KW-0809">Transit peptide</keyword>
<evidence type="ECO:0000256" key="10">
    <source>
        <dbReference type="ARBA" id="ARBA00023065"/>
    </source>
</evidence>
<dbReference type="EC" id="1.16.3.1" evidence="3"/>
<dbReference type="InterPro" id="IPR036524">
    <property type="entry name" value="Frataxin/CyaY_sf"/>
</dbReference>
<dbReference type="InterPro" id="IPR017789">
    <property type="entry name" value="Frataxin"/>
</dbReference>
<dbReference type="PANTHER" id="PTHR16821:SF2">
    <property type="entry name" value="FRATAXIN, MITOCHONDRIAL"/>
    <property type="match status" value="1"/>
</dbReference>
<keyword evidence="4" id="KW-0409">Iron storage</keyword>
<keyword evidence="10" id="KW-0406">Ion transport</keyword>
<evidence type="ECO:0000313" key="13">
    <source>
        <dbReference type="EMBL" id="ANM86763.1"/>
    </source>
</evidence>
<dbReference type="InterPro" id="IPR002908">
    <property type="entry name" value="Frataxin/CyaY"/>
</dbReference>
<evidence type="ECO:0000256" key="11">
    <source>
        <dbReference type="ARBA" id="ARBA00023128"/>
    </source>
</evidence>
<keyword evidence="8" id="KW-0560">Oxidoreductase</keyword>
<dbReference type="InterPro" id="IPR020895">
    <property type="entry name" value="Frataxin_CS"/>
</dbReference>
<sequence>MLSRFSGLFSAVQRRPLVPFVTLKSWLSLVDDIGTYKHLVDGVLHCIGDRLELMMEDVEGLDVNVEDGVLTIELPNRSGTYVINKQDPSRQIWFSSPQSGPQRFDYDESRKAWISDRTGDELLSLLASEVEAKVHTKVEFKMEEEE</sequence>
<dbReference type="GO" id="GO:0006826">
    <property type="term" value="P:iron ion transport"/>
    <property type="evidence" value="ECO:0007669"/>
    <property type="project" value="UniProtKB-KW"/>
</dbReference>
<dbReference type="NCBIfam" id="TIGR03421">
    <property type="entry name" value="FeS_CyaY"/>
    <property type="match status" value="1"/>
</dbReference>
<dbReference type="SUPFAM" id="SSF55387">
    <property type="entry name" value="Frataxin/Nqo15-like"/>
    <property type="match status" value="1"/>
</dbReference>
<gene>
    <name evidence="13" type="primary">FRX</name>
</gene>
<dbReference type="PROSITE" id="PS50810">
    <property type="entry name" value="FRATAXIN_2"/>
    <property type="match status" value="1"/>
</dbReference>
<evidence type="ECO:0000256" key="9">
    <source>
        <dbReference type="ARBA" id="ARBA00023004"/>
    </source>
</evidence>
<dbReference type="PROSITE" id="PS01344">
    <property type="entry name" value="FRATAXIN_1"/>
    <property type="match status" value="1"/>
</dbReference>
<accession>A0A192ZIL1</accession>
<evidence type="ECO:0000256" key="4">
    <source>
        <dbReference type="ARBA" id="ARBA00022434"/>
    </source>
</evidence>
<evidence type="ECO:0000256" key="5">
    <source>
        <dbReference type="ARBA" id="ARBA00022448"/>
    </source>
</evidence>
<protein>
    <recommendedName>
        <fullName evidence="3">ferroxidase</fullName>
        <ecNumber evidence="3">1.16.3.1</ecNumber>
    </recommendedName>
</protein>
<keyword evidence="9" id="KW-0408">Iron</keyword>